<dbReference type="Gene3D" id="3.40.1030.10">
    <property type="entry name" value="Nucleoside phosphorylase/phosphoribosyltransferase catalytic domain"/>
    <property type="match status" value="1"/>
</dbReference>
<sequence length="357" mass="39738">MMFNLIKEVGRGKKGAKNLSYEQARTGAEQIISGRATPAQIGAFLVAERIKMESADEILSFVDALRERIIRHPIPNSLDCAGPYDGRRKSFLATLPVAFVLAADGLPVTLHGCRTLPPKFGSTALDLFHSLKLYPDRCSPEALQTAADQTRFLFVPAERWCPPLADLRHLREEIGIRTLFNTAEKLLRYSDAPLQTVGVFHQTAVEKMQVLLTRIGVRRGLIVQGVDGSEDLPVNRRARITVVQGDNSQSMVLDPADYGFNDGELPVLEWTIEKQATHLLEVLEGQKSSTHRNMVIWNSGIRLWFAERVGTIEEGMERATQLLDDGLALERFQRWSKQIEAAASQSVDTSSPPPERA</sequence>
<accession>A0A2T4Z7M2</accession>
<evidence type="ECO:0000313" key="7">
    <source>
        <dbReference type="EMBL" id="PTM57873.1"/>
    </source>
</evidence>
<feature type="domain" description="Glycosyl transferase family 3" evidence="5">
    <location>
        <begin position="93"/>
        <end position="329"/>
    </location>
</feature>
<dbReference type="Gene3D" id="1.20.970.10">
    <property type="entry name" value="Transferase, Pyrimidine Nucleoside Phosphorylase, Chain C"/>
    <property type="match status" value="1"/>
</dbReference>
<evidence type="ECO:0000313" key="8">
    <source>
        <dbReference type="Proteomes" id="UP000241639"/>
    </source>
</evidence>
<dbReference type="Pfam" id="PF02885">
    <property type="entry name" value="Glycos_trans_3N"/>
    <property type="match status" value="1"/>
</dbReference>
<dbReference type="GO" id="GO:0005829">
    <property type="term" value="C:cytosol"/>
    <property type="evidence" value="ECO:0007669"/>
    <property type="project" value="TreeGrafter"/>
</dbReference>
<evidence type="ECO:0000256" key="3">
    <source>
        <dbReference type="ARBA" id="ARBA00022822"/>
    </source>
</evidence>
<dbReference type="PANTHER" id="PTHR43285:SF2">
    <property type="entry name" value="ANTHRANILATE PHOSPHORIBOSYLTRANSFERASE"/>
    <property type="match status" value="1"/>
</dbReference>
<organism evidence="7 8">
    <name type="scientific">Desmospora activa DSM 45169</name>
    <dbReference type="NCBI Taxonomy" id="1121389"/>
    <lineage>
        <taxon>Bacteria</taxon>
        <taxon>Bacillati</taxon>
        <taxon>Bacillota</taxon>
        <taxon>Bacilli</taxon>
        <taxon>Bacillales</taxon>
        <taxon>Thermoactinomycetaceae</taxon>
        <taxon>Desmospora</taxon>
    </lineage>
</organism>
<dbReference type="GO" id="GO:0004048">
    <property type="term" value="F:anthranilate phosphoribosyltransferase activity"/>
    <property type="evidence" value="ECO:0007669"/>
    <property type="project" value="InterPro"/>
</dbReference>
<feature type="domain" description="Glycosyl transferase family 3 N-terminal" evidence="6">
    <location>
        <begin position="5"/>
        <end position="68"/>
    </location>
</feature>
<protein>
    <submittedName>
        <fullName evidence="7">Anthranilate phosphoribosyltransferase</fullName>
    </submittedName>
</protein>
<reference evidence="7 8" key="1">
    <citation type="submission" date="2018-04" db="EMBL/GenBank/DDBJ databases">
        <title>Genomic Encyclopedia of Archaeal and Bacterial Type Strains, Phase II (KMG-II): from individual species to whole genera.</title>
        <authorList>
            <person name="Goeker M."/>
        </authorList>
    </citation>
    <scope>NUCLEOTIDE SEQUENCE [LARGE SCALE GENOMIC DNA]</scope>
    <source>
        <strain evidence="7 8">DSM 45169</strain>
    </source>
</reference>
<keyword evidence="8" id="KW-1185">Reference proteome</keyword>
<dbReference type="InterPro" id="IPR017459">
    <property type="entry name" value="Glycosyl_Trfase_fam3_N_dom"/>
</dbReference>
<dbReference type="OrthoDB" id="9926at2"/>
<dbReference type="InterPro" id="IPR035902">
    <property type="entry name" value="Nuc_phospho_transferase"/>
</dbReference>
<evidence type="ECO:0000259" key="6">
    <source>
        <dbReference type="Pfam" id="PF02885"/>
    </source>
</evidence>
<dbReference type="SUPFAM" id="SSF52418">
    <property type="entry name" value="Nucleoside phosphorylase/phosphoribosyltransferase catalytic domain"/>
    <property type="match status" value="1"/>
</dbReference>
<gene>
    <name evidence="7" type="ORF">C8J48_0438</name>
</gene>
<evidence type="ECO:0000259" key="5">
    <source>
        <dbReference type="Pfam" id="PF00591"/>
    </source>
</evidence>
<dbReference type="Pfam" id="PF00591">
    <property type="entry name" value="Glycos_transf_3"/>
    <property type="match status" value="1"/>
</dbReference>
<dbReference type="EMBL" id="PZZP01000001">
    <property type="protein sequence ID" value="PTM57873.1"/>
    <property type="molecule type" value="Genomic_DNA"/>
</dbReference>
<comment type="caution">
    <text evidence="7">The sequence shown here is derived from an EMBL/GenBank/DDBJ whole genome shotgun (WGS) entry which is preliminary data.</text>
</comment>
<keyword evidence="2 7" id="KW-0808">Transferase</keyword>
<dbReference type="AlphaFoldDB" id="A0A2T4Z7M2"/>
<name>A0A2T4Z7M2_9BACL</name>
<dbReference type="InterPro" id="IPR000312">
    <property type="entry name" value="Glycosyl_Trfase_fam3"/>
</dbReference>
<keyword evidence="4" id="KW-0057">Aromatic amino acid biosynthesis</keyword>
<evidence type="ECO:0000256" key="2">
    <source>
        <dbReference type="ARBA" id="ARBA00022679"/>
    </source>
</evidence>
<dbReference type="InterPro" id="IPR005940">
    <property type="entry name" value="Anthranilate_Pribosyl_Tfrase"/>
</dbReference>
<keyword evidence="3" id="KW-0028">Amino-acid biosynthesis</keyword>
<dbReference type="InterPro" id="IPR036320">
    <property type="entry name" value="Glycosyl_Trfase_fam3_N_dom_sf"/>
</dbReference>
<evidence type="ECO:0000256" key="1">
    <source>
        <dbReference type="ARBA" id="ARBA00022676"/>
    </source>
</evidence>
<keyword evidence="3" id="KW-0822">Tryptophan biosynthesis</keyword>
<dbReference type="Proteomes" id="UP000241639">
    <property type="component" value="Unassembled WGS sequence"/>
</dbReference>
<dbReference type="SUPFAM" id="SSF47648">
    <property type="entry name" value="Nucleoside phosphorylase/phosphoribosyltransferase N-terminal domain"/>
    <property type="match status" value="1"/>
</dbReference>
<proteinExistence type="predicted"/>
<keyword evidence="1 7" id="KW-0328">Glycosyltransferase</keyword>
<dbReference type="GO" id="GO:0000162">
    <property type="term" value="P:L-tryptophan biosynthetic process"/>
    <property type="evidence" value="ECO:0007669"/>
    <property type="project" value="UniProtKB-KW"/>
</dbReference>
<evidence type="ECO:0000256" key="4">
    <source>
        <dbReference type="ARBA" id="ARBA00023141"/>
    </source>
</evidence>
<dbReference type="PANTHER" id="PTHR43285">
    <property type="entry name" value="ANTHRANILATE PHOSPHORIBOSYLTRANSFERASE"/>
    <property type="match status" value="1"/>
</dbReference>